<reference evidence="3 4" key="1">
    <citation type="journal article" date="2020" name="IScience">
        <title>Genome Sequencing of the Endangered Kingdonia uniflora (Circaeasteraceae, Ranunculales) Reveals Potential Mechanisms of Evolutionary Specialization.</title>
        <authorList>
            <person name="Sun Y."/>
            <person name="Deng T."/>
            <person name="Zhang A."/>
            <person name="Moore M.J."/>
            <person name="Landis J.B."/>
            <person name="Lin N."/>
            <person name="Zhang H."/>
            <person name="Zhang X."/>
            <person name="Huang J."/>
            <person name="Zhang X."/>
            <person name="Sun H."/>
            <person name="Wang H."/>
        </authorList>
    </citation>
    <scope>NUCLEOTIDE SEQUENCE [LARGE SCALE GENOMIC DNA]</scope>
    <source>
        <strain evidence="3">TB1705</strain>
        <tissue evidence="3">Leaf</tissue>
    </source>
</reference>
<evidence type="ECO:0000259" key="2">
    <source>
        <dbReference type="PROSITE" id="PS50142"/>
    </source>
</evidence>
<evidence type="ECO:0000256" key="1">
    <source>
        <dbReference type="ARBA" id="ARBA00022801"/>
    </source>
</evidence>
<accession>A0A7J7MWN6</accession>
<protein>
    <recommendedName>
        <fullName evidence="2">RNase III domain-containing protein</fullName>
    </recommendedName>
</protein>
<evidence type="ECO:0000313" key="3">
    <source>
        <dbReference type="EMBL" id="KAF6159108.1"/>
    </source>
</evidence>
<dbReference type="PANTHER" id="PTHR14950:SF37">
    <property type="entry name" value="ENDORIBONUCLEASE DICER"/>
    <property type="match status" value="1"/>
</dbReference>
<gene>
    <name evidence="3" type="ORF">GIB67_032725</name>
</gene>
<dbReference type="GO" id="GO:0004525">
    <property type="term" value="F:ribonuclease III activity"/>
    <property type="evidence" value="ECO:0007669"/>
    <property type="project" value="InterPro"/>
</dbReference>
<sequence length="496" mass="55013">MSSSTLSLKDFQKDVLGYTFVNENLLINALLPEEQDFKGLKQCGNVVINLVVSTYIHETFKVYRFRDQVDELVAAVNSTENLAVVFFRKKLDLAFKSAEAHAKGSICSRLAKMASKIFKFENGPRENPPEFLADIVRSVVGAISVDLGHDDELPTNYFPPALESFLEPIITVEIERKVFGETTKLEKLVYSYDGKRDRSCDYQFRTIEVEEILGYVFKDKTLLFEAFVHSSRLAPAEDRNLESFGTSILSYAVFRKIYVANYGAEFRRVVVFFSSIMNHEAMVSKAVELGLDKHMSHNVPGLSAKIERYKNGKEAAPQALGGLIRAIIAAIFLDSNGKPPKNNFSNAIACGVRIFKPAGGWALGDFDINSLKMNRPMRKIVRVSEPDPNRHSSATTTTTTTTTSDCSVEVDLENDIFEMRVLHLAAAKCLELASTLSRSYPASVSARGVTTAGLTDSEQDENDVAGYNSKELNDIFMAVSSSEFQHISACTTSNEA</sequence>
<dbReference type="InterPro" id="IPR000999">
    <property type="entry name" value="RNase_III_dom"/>
</dbReference>
<dbReference type="Gene3D" id="1.10.1520.10">
    <property type="entry name" value="Ribonuclease III domain"/>
    <property type="match status" value="2"/>
</dbReference>
<proteinExistence type="predicted"/>
<dbReference type="Proteomes" id="UP000541444">
    <property type="component" value="Unassembled WGS sequence"/>
</dbReference>
<name>A0A7J7MWN6_9MAGN</name>
<dbReference type="PROSITE" id="PS50142">
    <property type="entry name" value="RNASE_3_2"/>
    <property type="match status" value="1"/>
</dbReference>
<organism evidence="3 4">
    <name type="scientific">Kingdonia uniflora</name>
    <dbReference type="NCBI Taxonomy" id="39325"/>
    <lineage>
        <taxon>Eukaryota</taxon>
        <taxon>Viridiplantae</taxon>
        <taxon>Streptophyta</taxon>
        <taxon>Embryophyta</taxon>
        <taxon>Tracheophyta</taxon>
        <taxon>Spermatophyta</taxon>
        <taxon>Magnoliopsida</taxon>
        <taxon>Ranunculales</taxon>
        <taxon>Circaeasteraceae</taxon>
        <taxon>Kingdonia</taxon>
    </lineage>
</organism>
<evidence type="ECO:0000313" key="4">
    <source>
        <dbReference type="Proteomes" id="UP000541444"/>
    </source>
</evidence>
<dbReference type="SUPFAM" id="SSF69065">
    <property type="entry name" value="RNase III domain-like"/>
    <property type="match status" value="2"/>
</dbReference>
<keyword evidence="1" id="KW-0378">Hydrolase</keyword>
<keyword evidence="4" id="KW-1185">Reference proteome</keyword>
<comment type="caution">
    <text evidence="3">The sequence shown here is derived from an EMBL/GenBank/DDBJ whole genome shotgun (WGS) entry which is preliminary data.</text>
</comment>
<dbReference type="PANTHER" id="PTHR14950">
    <property type="entry name" value="DICER-RELATED"/>
    <property type="match status" value="1"/>
</dbReference>
<dbReference type="InterPro" id="IPR036389">
    <property type="entry name" value="RNase_III_sf"/>
</dbReference>
<dbReference type="AlphaFoldDB" id="A0A7J7MWN6"/>
<feature type="domain" description="RNase III" evidence="2">
    <location>
        <begin position="206"/>
        <end position="336"/>
    </location>
</feature>
<dbReference type="EMBL" id="JACGCM010001204">
    <property type="protein sequence ID" value="KAF6159108.1"/>
    <property type="molecule type" value="Genomic_DNA"/>
</dbReference>
<dbReference type="GO" id="GO:0006396">
    <property type="term" value="P:RNA processing"/>
    <property type="evidence" value="ECO:0007669"/>
    <property type="project" value="InterPro"/>
</dbReference>